<keyword evidence="1" id="KW-0472">Membrane</keyword>
<protein>
    <submittedName>
        <fullName evidence="2">Uncharacterized protein</fullName>
    </submittedName>
</protein>
<organism evidence="2 3">
    <name type="scientific">Leptospira licerasiae str. MMD4847</name>
    <dbReference type="NCBI Taxonomy" id="1049971"/>
    <lineage>
        <taxon>Bacteria</taxon>
        <taxon>Pseudomonadati</taxon>
        <taxon>Spirochaetota</taxon>
        <taxon>Spirochaetia</taxon>
        <taxon>Leptospirales</taxon>
        <taxon>Leptospiraceae</taxon>
        <taxon>Leptospira</taxon>
    </lineage>
</organism>
<dbReference type="EMBL" id="AHOM02000005">
    <property type="protein sequence ID" value="EJZ42277.1"/>
    <property type="molecule type" value="Genomic_DNA"/>
</dbReference>
<keyword evidence="3" id="KW-1185">Reference proteome</keyword>
<keyword evidence="1" id="KW-0812">Transmembrane</keyword>
<accession>A0ABN0H9I4</accession>
<reference evidence="2 3" key="1">
    <citation type="submission" date="2012-08" db="EMBL/GenBank/DDBJ databases">
        <authorList>
            <person name="Harkins D.M."/>
            <person name="Durkin A.S."/>
            <person name="Selengut J.D."/>
            <person name="Sanka R."/>
            <person name="DePew J."/>
            <person name="Purushe J."/>
            <person name="Matthias M.A."/>
            <person name="Vinetz J.M."/>
            <person name="Sutton G.G."/>
            <person name="Nelson W.C."/>
            <person name="Fouts D.E."/>
        </authorList>
    </citation>
    <scope>NUCLEOTIDE SEQUENCE [LARGE SCALE GENOMIC DNA]</scope>
    <source>
        <strain evidence="2 3">MMD4847</strain>
    </source>
</reference>
<comment type="caution">
    <text evidence="2">The sequence shown here is derived from an EMBL/GenBank/DDBJ whole genome shotgun (WGS) entry which is preliminary data.</text>
</comment>
<evidence type="ECO:0000256" key="1">
    <source>
        <dbReference type="SAM" id="Phobius"/>
    </source>
</evidence>
<dbReference type="Proteomes" id="UP000018720">
    <property type="component" value="Unassembled WGS sequence"/>
</dbReference>
<evidence type="ECO:0000313" key="2">
    <source>
        <dbReference type="EMBL" id="EJZ42277.1"/>
    </source>
</evidence>
<proteinExistence type="predicted"/>
<evidence type="ECO:0000313" key="3">
    <source>
        <dbReference type="Proteomes" id="UP000018720"/>
    </source>
</evidence>
<name>A0ABN0H9I4_9LEPT</name>
<sequence length="275" mass="31537">MILGRIGWYFRTLAFAIFAFCSIAILLPSIDQLSASSENYERPLRVSWEEEAQDRIEASFNQIKDSNLSTFVLSEDDIKRIDNSTSLVILLAEEAFEFNLTHKREASIRPVSLVDNIKLDNTSEKENSSSSLGDFESISLILSEMLTGKFFKEKNPDQVSSLFRTQFPNSNSILLSNHFSQTNHQLKSFKKFRRYLAKLTHSDPDGCKINFSFPPSCSSKFKSSFFLKSFSSLSFQRNNKFYIPVGVLAQTLFRAWTLNRIYKLTLPLDQKEQLA</sequence>
<gene>
    <name evidence="2" type="ORF">LEP1GSC178_0049</name>
</gene>
<feature type="transmembrane region" description="Helical" evidence="1">
    <location>
        <begin position="6"/>
        <end position="27"/>
    </location>
</feature>
<keyword evidence="1" id="KW-1133">Transmembrane helix</keyword>